<dbReference type="AlphaFoldDB" id="A0AAU8HWE2"/>
<evidence type="ECO:0000313" key="1">
    <source>
        <dbReference type="EMBL" id="XCI29710.1"/>
    </source>
</evidence>
<accession>A0AAU8HWE2</accession>
<organism evidence="1">
    <name type="scientific">Proteinivorax hydrogeniformans</name>
    <dbReference type="NCBI Taxonomy" id="1826727"/>
    <lineage>
        <taxon>Bacteria</taxon>
        <taxon>Bacillati</taxon>
        <taxon>Bacillota</taxon>
        <taxon>Clostridia</taxon>
        <taxon>Eubacteriales</taxon>
        <taxon>Proteinivoracaceae</taxon>
        <taxon>Proteinivorax</taxon>
    </lineage>
</organism>
<sequence>MLKAKEYKLLLVLGLVLFVITGCEMSALLDYEPEEILNEVKENLYQHENVQFHIQSSAQDDGAGVNVSLQGVEIFDKNKTYLIGEIGPKRVEFYQKDELAHIRRGSITEWTSVSEFDDPRLSSLIAAPSHLKELIDIGDYEIMDDYAIIQDEKVLVISGSLKEDYILDYLKEINFIIDDEKKEDDEGKEEFIIGVSFYIDQQVELRKLEIFVNSQSGKHSLLKEINVLNSNVDVEIEKP</sequence>
<proteinExistence type="predicted"/>
<gene>
    <name evidence="1" type="ORF">PRVXH_001052</name>
</gene>
<reference evidence="1" key="1">
    <citation type="journal article" date="2018" name="Antonie Van Leeuwenhoek">
        <title>Proteinivorax hydrogeniformans sp. nov., an anaerobic, haloalkaliphilic bacterium fermenting proteinaceous compounds with high hydrogen production.</title>
        <authorList>
            <person name="Boltyanskaya Y."/>
            <person name="Detkova E."/>
            <person name="Pimenov N."/>
            <person name="Kevbrin V."/>
        </authorList>
    </citation>
    <scope>NUCLEOTIDE SEQUENCE</scope>
    <source>
        <strain evidence="1">Z-710</strain>
    </source>
</reference>
<dbReference type="RefSeq" id="WP_353894257.1">
    <property type="nucleotide sequence ID" value="NZ_CP159485.1"/>
</dbReference>
<dbReference type="PROSITE" id="PS51257">
    <property type="entry name" value="PROKAR_LIPOPROTEIN"/>
    <property type="match status" value="1"/>
</dbReference>
<name>A0AAU8HWE2_9FIRM</name>
<protein>
    <recommendedName>
        <fullName evidence="2">LppX_LprAFG lipoprotein</fullName>
    </recommendedName>
</protein>
<dbReference type="EMBL" id="CP159485">
    <property type="protein sequence ID" value="XCI29710.1"/>
    <property type="molecule type" value="Genomic_DNA"/>
</dbReference>
<reference evidence="1" key="2">
    <citation type="submission" date="2024-06" db="EMBL/GenBank/DDBJ databases">
        <authorList>
            <person name="Petrova K.O."/>
            <person name="Toshchakov S.V."/>
            <person name="Boltjanskaja Y.V."/>
            <person name="Kevbrin V.V."/>
        </authorList>
    </citation>
    <scope>NUCLEOTIDE SEQUENCE</scope>
    <source>
        <strain evidence="1">Z-710</strain>
    </source>
</reference>
<evidence type="ECO:0008006" key="2">
    <source>
        <dbReference type="Google" id="ProtNLM"/>
    </source>
</evidence>